<dbReference type="GO" id="GO:0005524">
    <property type="term" value="F:ATP binding"/>
    <property type="evidence" value="ECO:0007669"/>
    <property type="project" value="UniProtKB-KW"/>
</dbReference>
<feature type="region of interest" description="Disordered" evidence="5">
    <location>
        <begin position="1"/>
        <end position="23"/>
    </location>
</feature>
<evidence type="ECO:0000313" key="8">
    <source>
        <dbReference type="EMBL" id="MBI5251643.1"/>
    </source>
</evidence>
<dbReference type="AlphaFoldDB" id="A0A9D6V6K3"/>
<dbReference type="Gene3D" id="1.10.510.10">
    <property type="entry name" value="Transferase(Phosphotransferase) domain 1"/>
    <property type="match status" value="1"/>
</dbReference>
<dbReference type="CDD" id="cd14014">
    <property type="entry name" value="STKc_PknB_like"/>
    <property type="match status" value="1"/>
</dbReference>
<evidence type="ECO:0000256" key="5">
    <source>
        <dbReference type="SAM" id="MobiDB-lite"/>
    </source>
</evidence>
<keyword evidence="1" id="KW-0808">Transferase</keyword>
<name>A0A9D6V6K3_9BACT</name>
<keyword evidence="6" id="KW-0812">Transmembrane</keyword>
<dbReference type="Pfam" id="PF03781">
    <property type="entry name" value="FGE-sulfatase"/>
    <property type="match status" value="1"/>
</dbReference>
<feature type="compositionally biased region" description="Polar residues" evidence="5">
    <location>
        <begin position="1"/>
        <end position="22"/>
    </location>
</feature>
<keyword evidence="3 8" id="KW-0418">Kinase</keyword>
<evidence type="ECO:0000256" key="2">
    <source>
        <dbReference type="ARBA" id="ARBA00022741"/>
    </source>
</evidence>
<dbReference type="PROSITE" id="PS00108">
    <property type="entry name" value="PROTEIN_KINASE_ST"/>
    <property type="match status" value="1"/>
</dbReference>
<reference evidence="8" key="1">
    <citation type="submission" date="2020-07" db="EMBL/GenBank/DDBJ databases">
        <title>Huge and variable diversity of episymbiotic CPR bacteria and DPANN archaea in groundwater ecosystems.</title>
        <authorList>
            <person name="He C.Y."/>
            <person name="Keren R."/>
            <person name="Whittaker M."/>
            <person name="Farag I.F."/>
            <person name="Doudna J."/>
            <person name="Cate J.H.D."/>
            <person name="Banfield J.F."/>
        </authorList>
    </citation>
    <scope>NUCLEOTIDE SEQUENCE</scope>
    <source>
        <strain evidence="8">NC_groundwater_1664_Pr3_B-0.1um_52_9</strain>
    </source>
</reference>
<feature type="compositionally biased region" description="Polar residues" evidence="5">
    <location>
        <begin position="357"/>
        <end position="379"/>
    </location>
</feature>
<dbReference type="GO" id="GO:0004674">
    <property type="term" value="F:protein serine/threonine kinase activity"/>
    <property type="evidence" value="ECO:0007669"/>
    <property type="project" value="TreeGrafter"/>
</dbReference>
<gene>
    <name evidence="8" type="ORF">HY912_19295</name>
</gene>
<keyword evidence="6" id="KW-0472">Membrane</keyword>
<dbReference type="Gene3D" id="3.90.1580.10">
    <property type="entry name" value="paralog of FGE (formylglycine-generating enzyme)"/>
    <property type="match status" value="1"/>
</dbReference>
<dbReference type="PROSITE" id="PS50011">
    <property type="entry name" value="PROTEIN_KINASE_DOM"/>
    <property type="match status" value="1"/>
</dbReference>
<comment type="caution">
    <text evidence="8">The sequence shown here is derived from an EMBL/GenBank/DDBJ whole genome shotgun (WGS) entry which is preliminary data.</text>
</comment>
<proteinExistence type="predicted"/>
<dbReference type="SMART" id="SM00220">
    <property type="entry name" value="S_TKc"/>
    <property type="match status" value="1"/>
</dbReference>
<evidence type="ECO:0000256" key="6">
    <source>
        <dbReference type="SAM" id="Phobius"/>
    </source>
</evidence>
<dbReference type="SUPFAM" id="SSF56112">
    <property type="entry name" value="Protein kinase-like (PK-like)"/>
    <property type="match status" value="1"/>
</dbReference>
<dbReference type="Gene3D" id="3.30.200.20">
    <property type="entry name" value="Phosphorylase Kinase, domain 1"/>
    <property type="match status" value="1"/>
</dbReference>
<evidence type="ECO:0000313" key="9">
    <source>
        <dbReference type="Proteomes" id="UP000807825"/>
    </source>
</evidence>
<keyword evidence="2" id="KW-0547">Nucleotide-binding</keyword>
<keyword evidence="6" id="KW-1133">Transmembrane helix</keyword>
<feature type="region of interest" description="Disordered" evidence="5">
    <location>
        <begin position="535"/>
        <end position="603"/>
    </location>
</feature>
<dbReference type="EMBL" id="JACRDE010000503">
    <property type="protein sequence ID" value="MBI5251643.1"/>
    <property type="molecule type" value="Genomic_DNA"/>
</dbReference>
<dbReference type="PANTHER" id="PTHR43289">
    <property type="entry name" value="MITOGEN-ACTIVATED PROTEIN KINASE KINASE KINASE 20-RELATED"/>
    <property type="match status" value="1"/>
</dbReference>
<dbReference type="PANTHER" id="PTHR43289:SF6">
    <property type="entry name" value="SERINE_THREONINE-PROTEIN KINASE NEKL-3"/>
    <property type="match status" value="1"/>
</dbReference>
<dbReference type="InterPro" id="IPR005532">
    <property type="entry name" value="SUMF_dom"/>
</dbReference>
<organism evidence="8 9">
    <name type="scientific">Desulfomonile tiedjei</name>
    <dbReference type="NCBI Taxonomy" id="2358"/>
    <lineage>
        <taxon>Bacteria</taxon>
        <taxon>Pseudomonadati</taxon>
        <taxon>Thermodesulfobacteriota</taxon>
        <taxon>Desulfomonilia</taxon>
        <taxon>Desulfomonilales</taxon>
        <taxon>Desulfomonilaceae</taxon>
        <taxon>Desulfomonile</taxon>
    </lineage>
</organism>
<dbReference type="InterPro" id="IPR008271">
    <property type="entry name" value="Ser/Thr_kinase_AS"/>
</dbReference>
<feature type="compositionally biased region" description="Basic and acidic residues" evidence="5">
    <location>
        <begin position="548"/>
        <end position="557"/>
    </location>
</feature>
<feature type="region of interest" description="Disordered" evidence="5">
    <location>
        <begin position="357"/>
        <end position="404"/>
    </location>
</feature>
<dbReference type="SUPFAM" id="SSF56436">
    <property type="entry name" value="C-type lectin-like"/>
    <property type="match status" value="1"/>
</dbReference>
<evidence type="ECO:0000256" key="1">
    <source>
        <dbReference type="ARBA" id="ARBA00022679"/>
    </source>
</evidence>
<feature type="domain" description="Protein kinase" evidence="7">
    <location>
        <begin position="39"/>
        <end position="333"/>
    </location>
</feature>
<feature type="transmembrane region" description="Helical" evidence="6">
    <location>
        <begin position="332"/>
        <end position="352"/>
    </location>
</feature>
<keyword evidence="4" id="KW-0067">ATP-binding</keyword>
<evidence type="ECO:0000256" key="4">
    <source>
        <dbReference type="ARBA" id="ARBA00022840"/>
    </source>
</evidence>
<accession>A0A9D6V6K3</accession>
<dbReference type="InterPro" id="IPR011009">
    <property type="entry name" value="Kinase-like_dom_sf"/>
</dbReference>
<sequence length="670" mass="73857">MNSTTMIANSGTEKSVTTTTASRTKKPLLNHGMVLNEKWEILQHIATGGKGEVYRARQTNLDREVVVKTVSVEYLAEFGDDQEEVNTEIQRFHREAMAMAQIRHPYVVQVYDQDATTIVKDGEEIAVQYVVMEYVPGARTLRHTMHYDGYKDNEKDLRHWIRTYFLPLFDGLETVHALGIVHRDIKPENVLLDGSTPKITDFGIAAGPRWTQLTRSHHVEGTITYMAPEQFMDLAETDARADVYALGNMLYEAVQGRMVDSKTACPLKGVCLSNPPTPFLKELDLIVQESTAEDKERRIPSVKALREALEKLLEKAEASERPVFKSLHRKQVIAILAVVLIIVAASNLYHHFVMTHDSSTPSHPAVTETSPPSELQKTPSSAAQMQSSDASAPTISSRDGTNMHRVPAGQVTFPNYFGSESGKAVHVAPFYMDETEVTNYKYLEFLNQSISRIKVEGEIVYGDGKPWLTLGPVYGGYEPILYRNGRFLLKDSSAAAYPVVKVTGHGASAYAAFYGERLPSEVEWLHAAGRRKVPTKDGLDVGPVPSRGSDELEKEMESWAGGFKEAPQTPRESSPEDLADGSASEGSSQIPHPVTRFGPSADGIRGLNQNVSEWGTRQAVSTNSPAQFVILGGLRGTVLQASTLFPGVAQDPSTAFADVGFRCVVSMRNE</sequence>
<evidence type="ECO:0000256" key="3">
    <source>
        <dbReference type="ARBA" id="ARBA00022777"/>
    </source>
</evidence>
<evidence type="ECO:0000259" key="7">
    <source>
        <dbReference type="PROSITE" id="PS50011"/>
    </source>
</evidence>
<protein>
    <submittedName>
        <fullName evidence="8">Protein kinase</fullName>
    </submittedName>
</protein>
<dbReference type="InterPro" id="IPR042095">
    <property type="entry name" value="SUMF_sf"/>
</dbReference>
<feature type="compositionally biased region" description="Low complexity" evidence="5">
    <location>
        <begin position="380"/>
        <end position="392"/>
    </location>
</feature>
<dbReference type="InterPro" id="IPR000719">
    <property type="entry name" value="Prot_kinase_dom"/>
</dbReference>
<dbReference type="Proteomes" id="UP000807825">
    <property type="component" value="Unassembled WGS sequence"/>
</dbReference>
<dbReference type="Pfam" id="PF00069">
    <property type="entry name" value="Pkinase"/>
    <property type="match status" value="1"/>
</dbReference>
<dbReference type="InterPro" id="IPR016187">
    <property type="entry name" value="CTDL_fold"/>
</dbReference>